<feature type="transmembrane region" description="Helical" evidence="9">
    <location>
        <begin position="591"/>
        <end position="609"/>
    </location>
</feature>
<dbReference type="InterPro" id="IPR020846">
    <property type="entry name" value="MFS_dom"/>
</dbReference>
<feature type="non-terminal residue" evidence="11">
    <location>
        <position position="890"/>
    </location>
</feature>
<dbReference type="Proteomes" id="UP000838878">
    <property type="component" value="Chromosome 12"/>
</dbReference>
<comment type="subcellular location">
    <subcellularLocation>
        <location evidence="1">Cell membrane</location>
        <topology evidence="1">Multi-pass membrane protein</topology>
    </subcellularLocation>
</comment>
<feature type="region of interest" description="Disordered" evidence="8">
    <location>
        <begin position="396"/>
        <end position="434"/>
    </location>
</feature>
<name>A0A8J9UCR0_9NEOP</name>
<dbReference type="SUPFAM" id="SSF103473">
    <property type="entry name" value="MFS general substrate transporter"/>
    <property type="match status" value="1"/>
</dbReference>
<evidence type="ECO:0000259" key="10">
    <source>
        <dbReference type="PROSITE" id="PS50850"/>
    </source>
</evidence>
<evidence type="ECO:0000256" key="2">
    <source>
        <dbReference type="ARBA" id="ARBA00022448"/>
    </source>
</evidence>
<dbReference type="FunFam" id="1.20.1250.20:FF:000218">
    <property type="entry name" value="facilitated trehalose transporter Tret1"/>
    <property type="match status" value="1"/>
</dbReference>
<feature type="transmembrane region" description="Helical" evidence="9">
    <location>
        <begin position="566"/>
        <end position="585"/>
    </location>
</feature>
<evidence type="ECO:0000256" key="9">
    <source>
        <dbReference type="SAM" id="Phobius"/>
    </source>
</evidence>
<keyword evidence="5 9" id="KW-0812">Transmembrane</keyword>
<dbReference type="InterPro" id="IPR005828">
    <property type="entry name" value="MFS_sugar_transport-like"/>
</dbReference>
<keyword evidence="4" id="KW-0762">Sugar transport</keyword>
<dbReference type="InterPro" id="IPR050549">
    <property type="entry name" value="MFS_Trehalose_Transporter"/>
</dbReference>
<keyword evidence="12" id="KW-1185">Reference proteome</keyword>
<feature type="transmembrane region" description="Helical" evidence="9">
    <location>
        <begin position="508"/>
        <end position="527"/>
    </location>
</feature>
<feature type="transmembrane region" description="Helical" evidence="9">
    <location>
        <begin position="722"/>
        <end position="739"/>
    </location>
</feature>
<evidence type="ECO:0000313" key="11">
    <source>
        <dbReference type="EMBL" id="CAH0717981.1"/>
    </source>
</evidence>
<gene>
    <name evidence="11" type="ORF">BINO364_LOCUS4524</name>
</gene>
<reference evidence="11" key="1">
    <citation type="submission" date="2021-12" db="EMBL/GenBank/DDBJ databases">
        <authorList>
            <person name="Martin H S."/>
        </authorList>
    </citation>
    <scope>NUCLEOTIDE SEQUENCE</scope>
</reference>
<evidence type="ECO:0000256" key="1">
    <source>
        <dbReference type="ARBA" id="ARBA00004651"/>
    </source>
</evidence>
<evidence type="ECO:0000256" key="6">
    <source>
        <dbReference type="ARBA" id="ARBA00022989"/>
    </source>
</evidence>
<evidence type="ECO:0000256" key="4">
    <source>
        <dbReference type="ARBA" id="ARBA00022597"/>
    </source>
</evidence>
<dbReference type="OrthoDB" id="4142200at2759"/>
<protein>
    <recommendedName>
        <fullName evidence="10">Major facilitator superfamily (MFS) profile domain-containing protein</fullName>
    </recommendedName>
</protein>
<keyword evidence="7 9" id="KW-0472">Membrane</keyword>
<feature type="transmembrane region" description="Helical" evidence="9">
    <location>
        <begin position="809"/>
        <end position="827"/>
    </location>
</feature>
<dbReference type="EMBL" id="OV170232">
    <property type="protein sequence ID" value="CAH0717981.1"/>
    <property type="molecule type" value="Genomic_DNA"/>
</dbReference>
<organism evidence="11 12">
    <name type="scientific">Brenthis ino</name>
    <name type="common">lesser marbled fritillary</name>
    <dbReference type="NCBI Taxonomy" id="405034"/>
    <lineage>
        <taxon>Eukaryota</taxon>
        <taxon>Metazoa</taxon>
        <taxon>Ecdysozoa</taxon>
        <taxon>Arthropoda</taxon>
        <taxon>Hexapoda</taxon>
        <taxon>Insecta</taxon>
        <taxon>Pterygota</taxon>
        <taxon>Neoptera</taxon>
        <taxon>Endopterygota</taxon>
        <taxon>Lepidoptera</taxon>
        <taxon>Glossata</taxon>
        <taxon>Ditrysia</taxon>
        <taxon>Papilionoidea</taxon>
        <taxon>Nymphalidae</taxon>
        <taxon>Heliconiinae</taxon>
        <taxon>Argynnini</taxon>
        <taxon>Brenthis</taxon>
    </lineage>
</organism>
<dbReference type="PANTHER" id="PTHR48021:SF33">
    <property type="entry name" value="AT22075P-RELATED"/>
    <property type="match status" value="1"/>
</dbReference>
<feature type="transmembrane region" description="Helical" evidence="9">
    <location>
        <begin position="847"/>
        <end position="865"/>
    </location>
</feature>
<sequence length="890" mass="99068">MPFGKIETFEVGSHNWDAYCRRIKQFITLNDISEHLHVATLVTHVGVSCYELMCDLCSPDLPEDKTFDELVDIVKNHLEPQRSEIAERHIFRQRKQLQGETVSDYLQSLKHLAKTCNFRDTLEINIRDQFVSGLINEDMRSRLFAERDIDYKRAIELALALEAADRHAAEAASGASNGVAEGLHNVRMKRIVGVTASRDAAGGASGAAASDGGGARRACSRYGRAGHGPARCRFKQYTCDNCGQKGHLKVVCQNYKSVSDSEYQKHHKALMGHRLRGRLDLLRPSTRDVVLDKQQAQQARHGGVVRDMSPGDRVLVRNYNDSLVKWKEGVVVEKRGPVSYVVKTDSDDRISKRHVDQLLKKNVRFSRYSLPTSNCTQPSSPYKADSLINTSSTSIFQSPLSDKNSSELNNDNRKAQSPPLYPTEPSHSQSLKPQPEKYVSHANFTILVYGLESGWISPITSLLQSEDSPAGYPLTDSQLSWVASVVSLTATFGVVTYSYVADKYGRKICVIFISILEAISWIIRLSYTSFHLLILARILAGLAAGGCFTITTIYVKEISQDDLTGILGTFSILMHTTGIFLMYLMGAYMDYTVVIIIVLVVSILTMIAMTRAPESPAFLVKQDKIEKAKETVAYLRGLDIDHDVVKRVIDDLIKEDVRFTTLPTINFINILKNNSWRRGFILIMFLFTCYEINGASVIVTFATKMLTSTGIQFDISPEVQSISFPLVMIIASLGLTSCVERCGRKPLLIGAYGITALAMFSLAIMIVFQERYGNVPAWMPAVALILSVAMCSGGVSPLAFIVMMEMFNFHIRATVMGVVVTYAWFLTSIGQITYTPMANSMGEFAPYVFYGCVNLAAIFFVTFFLPETRGKTEEEIFKNVKNKNVGDSVI</sequence>
<feature type="transmembrane region" description="Helical" evidence="9">
    <location>
        <begin position="746"/>
        <end position="768"/>
    </location>
</feature>
<evidence type="ECO:0000313" key="12">
    <source>
        <dbReference type="Proteomes" id="UP000838878"/>
    </source>
</evidence>
<feature type="transmembrane region" description="Helical" evidence="9">
    <location>
        <begin position="780"/>
        <end position="802"/>
    </location>
</feature>
<evidence type="ECO:0000256" key="3">
    <source>
        <dbReference type="ARBA" id="ARBA00022475"/>
    </source>
</evidence>
<evidence type="ECO:0000256" key="8">
    <source>
        <dbReference type="SAM" id="MobiDB-lite"/>
    </source>
</evidence>
<accession>A0A8J9UCR0</accession>
<feature type="transmembrane region" description="Helical" evidence="9">
    <location>
        <begin position="680"/>
        <end position="702"/>
    </location>
</feature>
<dbReference type="Gene3D" id="1.20.1250.20">
    <property type="entry name" value="MFS general substrate transporter like domains"/>
    <property type="match status" value="1"/>
</dbReference>
<dbReference type="AlphaFoldDB" id="A0A8J9UCR0"/>
<dbReference type="Pfam" id="PF00083">
    <property type="entry name" value="Sugar_tr"/>
    <property type="match status" value="1"/>
</dbReference>
<dbReference type="GO" id="GO:0022857">
    <property type="term" value="F:transmembrane transporter activity"/>
    <property type="evidence" value="ECO:0007669"/>
    <property type="project" value="InterPro"/>
</dbReference>
<feature type="compositionally biased region" description="Polar residues" evidence="8">
    <location>
        <begin position="396"/>
        <end position="409"/>
    </location>
</feature>
<proteinExistence type="predicted"/>
<keyword evidence="3" id="KW-1003">Cell membrane</keyword>
<evidence type="ECO:0000256" key="5">
    <source>
        <dbReference type="ARBA" id="ARBA00022692"/>
    </source>
</evidence>
<evidence type="ECO:0000256" key="7">
    <source>
        <dbReference type="ARBA" id="ARBA00023136"/>
    </source>
</evidence>
<dbReference type="PROSITE" id="PS50850">
    <property type="entry name" value="MFS"/>
    <property type="match status" value="1"/>
</dbReference>
<dbReference type="GO" id="GO:0005886">
    <property type="term" value="C:plasma membrane"/>
    <property type="evidence" value="ECO:0007669"/>
    <property type="project" value="UniProtKB-SubCell"/>
</dbReference>
<dbReference type="InterPro" id="IPR036259">
    <property type="entry name" value="MFS_trans_sf"/>
</dbReference>
<feature type="transmembrane region" description="Helical" evidence="9">
    <location>
        <begin position="533"/>
        <end position="554"/>
    </location>
</feature>
<feature type="transmembrane region" description="Helical" evidence="9">
    <location>
        <begin position="479"/>
        <end position="501"/>
    </location>
</feature>
<keyword evidence="6 9" id="KW-1133">Transmembrane helix</keyword>
<keyword evidence="2" id="KW-0813">Transport</keyword>
<dbReference type="PANTHER" id="PTHR48021">
    <property type="match status" value="1"/>
</dbReference>
<feature type="domain" description="Major facilitator superfamily (MFS) profile" evidence="10">
    <location>
        <begin position="438"/>
        <end position="869"/>
    </location>
</feature>